<dbReference type="SUPFAM" id="SSF57701">
    <property type="entry name" value="Zn2/Cys6 DNA-binding domain"/>
    <property type="match status" value="1"/>
</dbReference>
<keyword evidence="8" id="KW-1133">Transmembrane helix</keyword>
<dbReference type="InterPro" id="IPR052202">
    <property type="entry name" value="Yeast_MetPath_Reg"/>
</dbReference>
<dbReference type="Proteomes" id="UP000011096">
    <property type="component" value="Unassembled WGS sequence"/>
</dbReference>
<keyword evidence="4" id="KW-0805">Transcription regulation</keyword>
<dbReference type="RefSeq" id="XP_066007388.1">
    <property type="nucleotide sequence ID" value="XM_066153129.1"/>
</dbReference>
<dbReference type="EMBL" id="ANPB02000009">
    <property type="protein sequence ID" value="KAF4476093.1"/>
    <property type="molecule type" value="Genomic_DNA"/>
</dbReference>
<dbReference type="PANTHER" id="PTHR47782:SF12">
    <property type="entry name" value="ZN(II)2CYS6 TRANSCRIPTION FACTOR (EUROFUNG)"/>
    <property type="match status" value="1"/>
</dbReference>
<keyword evidence="8" id="KW-0812">Transmembrane</keyword>
<dbReference type="AlphaFoldDB" id="A0A7J6IIZ4"/>
<organism evidence="10 11">
    <name type="scientific">Colletotrichum fructicola (strain Nara gc5)</name>
    <name type="common">Anthracnose fungus</name>
    <name type="synonym">Colletotrichum gloeosporioides (strain Nara gc5)</name>
    <dbReference type="NCBI Taxonomy" id="1213859"/>
    <lineage>
        <taxon>Eukaryota</taxon>
        <taxon>Fungi</taxon>
        <taxon>Dikarya</taxon>
        <taxon>Ascomycota</taxon>
        <taxon>Pezizomycotina</taxon>
        <taxon>Sordariomycetes</taxon>
        <taxon>Hypocreomycetidae</taxon>
        <taxon>Glomerellales</taxon>
        <taxon>Glomerellaceae</taxon>
        <taxon>Colletotrichum</taxon>
        <taxon>Colletotrichum gloeosporioides species complex</taxon>
    </lineage>
</organism>
<dbReference type="GO" id="GO:0006351">
    <property type="term" value="P:DNA-templated transcription"/>
    <property type="evidence" value="ECO:0007669"/>
    <property type="project" value="InterPro"/>
</dbReference>
<gene>
    <name evidence="10" type="primary">uaY-3</name>
    <name evidence="10" type="ORF">CGGC5_v014641</name>
</gene>
<evidence type="ECO:0000256" key="6">
    <source>
        <dbReference type="ARBA" id="ARBA00023163"/>
    </source>
</evidence>
<keyword evidence="8" id="KW-0472">Membrane</keyword>
<dbReference type="GO" id="GO:0000981">
    <property type="term" value="F:DNA-binding transcription factor activity, RNA polymerase II-specific"/>
    <property type="evidence" value="ECO:0007669"/>
    <property type="project" value="InterPro"/>
</dbReference>
<protein>
    <submittedName>
        <fullName evidence="10">Positive regulator of purine utilization</fullName>
    </submittedName>
</protein>
<keyword evidence="6" id="KW-0804">Transcription</keyword>
<dbReference type="InterPro" id="IPR007219">
    <property type="entry name" value="XnlR_reg_dom"/>
</dbReference>
<feature type="transmembrane region" description="Helical" evidence="8">
    <location>
        <begin position="462"/>
        <end position="482"/>
    </location>
</feature>
<dbReference type="GO" id="GO:0008270">
    <property type="term" value="F:zinc ion binding"/>
    <property type="evidence" value="ECO:0007669"/>
    <property type="project" value="InterPro"/>
</dbReference>
<comment type="subcellular location">
    <subcellularLocation>
        <location evidence="1">Nucleus</location>
    </subcellularLocation>
</comment>
<dbReference type="InParanoid" id="A0A7J6IIZ4"/>
<keyword evidence="7" id="KW-0539">Nucleus</keyword>
<dbReference type="GO" id="GO:0045944">
    <property type="term" value="P:positive regulation of transcription by RNA polymerase II"/>
    <property type="evidence" value="ECO:0007669"/>
    <property type="project" value="TreeGrafter"/>
</dbReference>
<dbReference type="GeneID" id="43613594"/>
<evidence type="ECO:0000256" key="1">
    <source>
        <dbReference type="ARBA" id="ARBA00004123"/>
    </source>
</evidence>
<comment type="caution">
    <text evidence="10">The sequence shown here is derived from an EMBL/GenBank/DDBJ whole genome shotgun (WGS) entry which is preliminary data.</text>
</comment>
<keyword evidence="11" id="KW-1185">Reference proteome</keyword>
<proteinExistence type="predicted"/>
<dbReference type="GO" id="GO:0005634">
    <property type="term" value="C:nucleus"/>
    <property type="evidence" value="ECO:0007669"/>
    <property type="project" value="UniProtKB-SubCell"/>
</dbReference>
<dbReference type="Pfam" id="PF00172">
    <property type="entry name" value="Zn_clus"/>
    <property type="match status" value="1"/>
</dbReference>
<dbReference type="OrthoDB" id="189997at2759"/>
<dbReference type="InterPro" id="IPR001138">
    <property type="entry name" value="Zn2Cys6_DnaBD"/>
</dbReference>
<evidence type="ECO:0000313" key="11">
    <source>
        <dbReference type="Proteomes" id="UP000011096"/>
    </source>
</evidence>
<dbReference type="SMART" id="SM00066">
    <property type="entry name" value="GAL4"/>
    <property type="match status" value="1"/>
</dbReference>
<sequence length="585" mass="67097">MNRKARRVRVGKRTALACTFCKERRLRCDGQSPKCGHCVGSEQDCVVVDPETGQQRPRDYLKSLEERVAYLEGLLNASGSSAAHNENNPSQQPQAQIRSFDTAVRQPFIIFKASHEEDRCWTYCRCRQIGIYFNVFKRSLWKITKWEDHYMRANMEGDQTLVDESSLFFVLMVHAIGALVQNHYDIAMAYYSSAMEYMDSLLSLDNLTSIQCVLCCAVFSIRSPVGVSVWKTVGMALRHCIEMGLHQRTTVYYRNANTLEQELSKRCFWVAYNLDHALALTLGLPLGISDDAIYVDLPMDVDDEAITPTGFLRPPRTDNTSSPTLSTGFIHSIKLRRLWSKISDCLYPQVQSLVRTMSTIDKKYLIQEIQLELEEWYAEVKPHEVDPITNPQSLYASGKWFQLEYLRALLLLHRHSLTLDRSSALGLETQIDIEDSMETCANVSSKLCFLFRDVHEGTAVQITWSMVHVLFSAGLTYLGCLWKSKRVREKAQEMEISATFEACLKVLAIAEDWHPESPYRQIFEKLAQRTMKMVSGSDVDSSFRYPPNIRAINEAFQDDNWFTLGEDMDPIALRDWDNWLTDATH</sequence>
<dbReference type="Gene3D" id="4.10.240.10">
    <property type="entry name" value="Zn(2)-C6 fungal-type DNA-binding domain"/>
    <property type="match status" value="1"/>
</dbReference>
<evidence type="ECO:0000256" key="5">
    <source>
        <dbReference type="ARBA" id="ARBA00023125"/>
    </source>
</evidence>
<evidence type="ECO:0000256" key="4">
    <source>
        <dbReference type="ARBA" id="ARBA00023015"/>
    </source>
</evidence>
<keyword evidence="2" id="KW-0479">Metal-binding</keyword>
<dbReference type="GO" id="GO:0043565">
    <property type="term" value="F:sequence-specific DNA binding"/>
    <property type="evidence" value="ECO:0007669"/>
    <property type="project" value="TreeGrafter"/>
</dbReference>
<name>A0A7J6IIZ4_COLFN</name>
<accession>A0A7J6IIZ4</accession>
<dbReference type="PROSITE" id="PS00463">
    <property type="entry name" value="ZN2_CY6_FUNGAL_1"/>
    <property type="match status" value="1"/>
</dbReference>
<dbReference type="CDD" id="cd12148">
    <property type="entry name" value="fungal_TF_MHR"/>
    <property type="match status" value="1"/>
</dbReference>
<dbReference type="InterPro" id="IPR036864">
    <property type="entry name" value="Zn2-C6_fun-type_DNA-bd_sf"/>
</dbReference>
<evidence type="ECO:0000256" key="7">
    <source>
        <dbReference type="ARBA" id="ARBA00023242"/>
    </source>
</evidence>
<evidence type="ECO:0000256" key="8">
    <source>
        <dbReference type="SAM" id="Phobius"/>
    </source>
</evidence>
<dbReference type="SMART" id="SM00906">
    <property type="entry name" value="Fungal_trans"/>
    <property type="match status" value="1"/>
</dbReference>
<keyword evidence="3" id="KW-0862">Zinc</keyword>
<dbReference type="Pfam" id="PF04082">
    <property type="entry name" value="Fungal_trans"/>
    <property type="match status" value="1"/>
</dbReference>
<evidence type="ECO:0000256" key="2">
    <source>
        <dbReference type="ARBA" id="ARBA00022723"/>
    </source>
</evidence>
<dbReference type="CDD" id="cd00067">
    <property type="entry name" value="GAL4"/>
    <property type="match status" value="1"/>
</dbReference>
<evidence type="ECO:0000313" key="10">
    <source>
        <dbReference type="EMBL" id="KAF4476093.1"/>
    </source>
</evidence>
<feature type="domain" description="Zn(2)-C6 fungal-type" evidence="9">
    <location>
        <begin position="17"/>
        <end position="47"/>
    </location>
</feature>
<keyword evidence="5" id="KW-0238">DNA-binding</keyword>
<reference evidence="10 11" key="2">
    <citation type="submission" date="2020-04" db="EMBL/GenBank/DDBJ databases">
        <title>Genome sequencing and assembly of multiple isolates from the Colletotrichum gloeosporioides species complex.</title>
        <authorList>
            <person name="Gan P."/>
            <person name="Shirasu K."/>
        </authorList>
    </citation>
    <scope>NUCLEOTIDE SEQUENCE [LARGE SCALE GENOMIC DNA]</scope>
    <source>
        <strain evidence="10 11">Nara gc5</strain>
    </source>
</reference>
<dbReference type="PANTHER" id="PTHR47782">
    <property type="entry name" value="ZN(II)2CYS6 TRANSCRIPTION FACTOR (EUROFUNG)-RELATED"/>
    <property type="match status" value="1"/>
</dbReference>
<dbReference type="PROSITE" id="PS50048">
    <property type="entry name" value="ZN2_CY6_FUNGAL_2"/>
    <property type="match status" value="1"/>
</dbReference>
<evidence type="ECO:0000259" key="9">
    <source>
        <dbReference type="PROSITE" id="PS50048"/>
    </source>
</evidence>
<evidence type="ECO:0000256" key="3">
    <source>
        <dbReference type="ARBA" id="ARBA00022833"/>
    </source>
</evidence>
<reference evidence="10 11" key="1">
    <citation type="submission" date="2012-08" db="EMBL/GenBank/DDBJ databases">
        <authorList>
            <person name="Gan P.H.P."/>
            <person name="Ikeda K."/>
            <person name="Irieda H."/>
            <person name="Narusaka M."/>
            <person name="O'Connell R.J."/>
            <person name="Narusaka Y."/>
            <person name="Takano Y."/>
            <person name="Kubo Y."/>
            <person name="Shirasu K."/>
        </authorList>
    </citation>
    <scope>NUCLEOTIDE SEQUENCE [LARGE SCALE GENOMIC DNA]</scope>
    <source>
        <strain evidence="10 11">Nara gc5</strain>
    </source>
</reference>